<dbReference type="Gene3D" id="2.30.30.40">
    <property type="entry name" value="SH3 Domains"/>
    <property type="match status" value="1"/>
</dbReference>
<evidence type="ECO:0000259" key="15">
    <source>
        <dbReference type="PROSITE" id="PS50894"/>
    </source>
</evidence>
<keyword evidence="4" id="KW-0145">Chemotaxis</keyword>
<evidence type="ECO:0000259" key="14">
    <source>
        <dbReference type="PROSITE" id="PS50851"/>
    </source>
</evidence>
<feature type="domain" description="HPt" evidence="15">
    <location>
        <begin position="1"/>
        <end position="103"/>
    </location>
</feature>
<dbReference type="InterPro" id="IPR035891">
    <property type="entry name" value="CheY-binding_CheA"/>
</dbReference>
<dbReference type="InterPro" id="IPR002545">
    <property type="entry name" value="CheW-lke_dom"/>
</dbReference>
<evidence type="ECO:0000259" key="13">
    <source>
        <dbReference type="PROSITE" id="PS50109"/>
    </source>
</evidence>
<dbReference type="InterPro" id="IPR008207">
    <property type="entry name" value="Sig_transdc_His_kin_Hpt_dom"/>
</dbReference>
<keyword evidence="9" id="KW-0067">ATP-binding</keyword>
<feature type="domain" description="CheW-like" evidence="14">
    <location>
        <begin position="562"/>
        <end position="693"/>
    </location>
</feature>
<accession>A0ABS9U9X7</accession>
<evidence type="ECO:0000313" key="16">
    <source>
        <dbReference type="EMBL" id="MCH7320955.1"/>
    </source>
</evidence>
<evidence type="ECO:0000256" key="3">
    <source>
        <dbReference type="ARBA" id="ARBA00021495"/>
    </source>
</evidence>
<evidence type="ECO:0000256" key="11">
    <source>
        <dbReference type="PROSITE-ProRule" id="PRU00110"/>
    </source>
</evidence>
<dbReference type="PANTHER" id="PTHR43395:SF1">
    <property type="entry name" value="CHEMOTAXIS PROTEIN CHEA"/>
    <property type="match status" value="1"/>
</dbReference>
<feature type="domain" description="Histidine kinase" evidence="13">
    <location>
        <begin position="351"/>
        <end position="560"/>
    </location>
</feature>
<keyword evidence="10" id="KW-0902">Two-component regulatory system</keyword>
<evidence type="ECO:0000256" key="6">
    <source>
        <dbReference type="ARBA" id="ARBA00022679"/>
    </source>
</evidence>
<dbReference type="InterPro" id="IPR003594">
    <property type="entry name" value="HATPase_dom"/>
</dbReference>
<dbReference type="Pfam" id="PF01627">
    <property type="entry name" value="Hpt"/>
    <property type="match status" value="1"/>
</dbReference>
<dbReference type="SMART" id="SM01231">
    <property type="entry name" value="H-kinase_dim"/>
    <property type="match status" value="1"/>
</dbReference>
<dbReference type="Gene3D" id="3.30.70.1110">
    <property type="entry name" value="Histidine kinase CheA-like, P2 response regulator-binding domain"/>
    <property type="match status" value="1"/>
</dbReference>
<keyword evidence="6" id="KW-0808">Transferase</keyword>
<dbReference type="SUPFAM" id="SSF47384">
    <property type="entry name" value="Homodimeric domain of signal transducing histidine kinase"/>
    <property type="match status" value="1"/>
</dbReference>
<dbReference type="SMART" id="SM00260">
    <property type="entry name" value="CheW"/>
    <property type="match status" value="1"/>
</dbReference>
<name>A0ABS9U9X7_9BACL</name>
<dbReference type="CDD" id="cd00731">
    <property type="entry name" value="CheA_reg"/>
    <property type="match status" value="1"/>
</dbReference>
<dbReference type="Gene3D" id="1.10.287.560">
    <property type="entry name" value="Histidine kinase CheA-like, homodimeric domain"/>
    <property type="match status" value="1"/>
</dbReference>
<dbReference type="InterPro" id="IPR004105">
    <property type="entry name" value="CheA-like_dim"/>
</dbReference>
<dbReference type="InterPro" id="IPR005467">
    <property type="entry name" value="His_kinase_dom"/>
</dbReference>
<organism evidence="16 17">
    <name type="scientific">Solibacillus palustris</name>
    <dbReference type="NCBI Taxonomy" id="2908203"/>
    <lineage>
        <taxon>Bacteria</taxon>
        <taxon>Bacillati</taxon>
        <taxon>Bacillota</taxon>
        <taxon>Bacilli</taxon>
        <taxon>Bacillales</taxon>
        <taxon>Caryophanaceae</taxon>
        <taxon>Solibacillus</taxon>
    </lineage>
</organism>
<protein>
    <recommendedName>
        <fullName evidence="3">Chemotaxis protein CheA</fullName>
        <ecNumber evidence="2">2.7.13.3</ecNumber>
    </recommendedName>
</protein>
<dbReference type="Pfam" id="PF07194">
    <property type="entry name" value="P2"/>
    <property type="match status" value="1"/>
</dbReference>
<dbReference type="SMART" id="SM00073">
    <property type="entry name" value="HPT"/>
    <property type="match status" value="1"/>
</dbReference>
<dbReference type="SMART" id="SM00387">
    <property type="entry name" value="HATPase_c"/>
    <property type="match status" value="1"/>
</dbReference>
<dbReference type="InterPro" id="IPR004358">
    <property type="entry name" value="Sig_transdc_His_kin-like_C"/>
</dbReference>
<dbReference type="PROSITE" id="PS50109">
    <property type="entry name" value="HIS_KIN"/>
    <property type="match status" value="1"/>
</dbReference>
<evidence type="ECO:0000256" key="4">
    <source>
        <dbReference type="ARBA" id="ARBA00022500"/>
    </source>
</evidence>
<dbReference type="Gene3D" id="1.20.120.160">
    <property type="entry name" value="HPT domain"/>
    <property type="match status" value="1"/>
</dbReference>
<dbReference type="PROSITE" id="PS50894">
    <property type="entry name" value="HPT"/>
    <property type="match status" value="1"/>
</dbReference>
<feature type="region of interest" description="Disordered" evidence="12">
    <location>
        <begin position="289"/>
        <end position="312"/>
    </location>
</feature>
<dbReference type="InterPro" id="IPR036890">
    <property type="entry name" value="HATPase_C_sf"/>
</dbReference>
<keyword evidence="8" id="KW-0418">Kinase</keyword>
<dbReference type="InterPro" id="IPR037052">
    <property type="entry name" value="CheA-like_P2_sf"/>
</dbReference>
<dbReference type="EMBL" id="JAKZFC010000001">
    <property type="protein sequence ID" value="MCH7320955.1"/>
    <property type="molecule type" value="Genomic_DNA"/>
</dbReference>
<dbReference type="Gene3D" id="3.30.565.10">
    <property type="entry name" value="Histidine kinase-like ATPase, C-terminal domain"/>
    <property type="match status" value="1"/>
</dbReference>
<feature type="compositionally biased region" description="Polar residues" evidence="12">
    <location>
        <begin position="299"/>
        <end position="312"/>
    </location>
</feature>
<dbReference type="InterPro" id="IPR036641">
    <property type="entry name" value="HPT_dom_sf"/>
</dbReference>
<reference evidence="16 17" key="1">
    <citation type="submission" date="2022-03" db="EMBL/GenBank/DDBJ databases">
        <authorList>
            <person name="Jo J.-H."/>
            <person name="Im W.-T."/>
        </authorList>
    </citation>
    <scope>NUCLEOTIDE SEQUENCE [LARGE SCALE GENOMIC DNA]</scope>
    <source>
        <strain evidence="16 17">MA9</strain>
    </source>
</reference>
<dbReference type="PANTHER" id="PTHR43395">
    <property type="entry name" value="SENSOR HISTIDINE KINASE CHEA"/>
    <property type="match status" value="1"/>
</dbReference>
<dbReference type="SUPFAM" id="SSF47226">
    <property type="entry name" value="Histidine-containing phosphotransfer domain, HPT domain"/>
    <property type="match status" value="1"/>
</dbReference>
<keyword evidence="17" id="KW-1185">Reference proteome</keyword>
<evidence type="ECO:0000313" key="17">
    <source>
        <dbReference type="Proteomes" id="UP001316087"/>
    </source>
</evidence>
<dbReference type="Pfam" id="PF02518">
    <property type="entry name" value="HATPase_c"/>
    <property type="match status" value="1"/>
</dbReference>
<dbReference type="InterPro" id="IPR036061">
    <property type="entry name" value="CheW-like_dom_sf"/>
</dbReference>
<dbReference type="SUPFAM" id="SSF50341">
    <property type="entry name" value="CheW-like"/>
    <property type="match status" value="1"/>
</dbReference>
<dbReference type="Proteomes" id="UP001316087">
    <property type="component" value="Unassembled WGS sequence"/>
</dbReference>
<dbReference type="RefSeq" id="WP_241368001.1">
    <property type="nucleotide sequence ID" value="NZ_JAKZFC010000001.1"/>
</dbReference>
<dbReference type="EC" id="2.7.13.3" evidence="2"/>
<evidence type="ECO:0000256" key="8">
    <source>
        <dbReference type="ARBA" id="ARBA00022777"/>
    </source>
</evidence>
<dbReference type="InterPro" id="IPR051315">
    <property type="entry name" value="Bact_Chemotaxis_CheA"/>
</dbReference>
<evidence type="ECO:0000256" key="2">
    <source>
        <dbReference type="ARBA" id="ARBA00012438"/>
    </source>
</evidence>
<comment type="catalytic activity">
    <reaction evidence="1">
        <text>ATP + protein L-histidine = ADP + protein N-phospho-L-histidine.</text>
        <dbReference type="EC" id="2.7.13.3"/>
    </reaction>
</comment>
<keyword evidence="5 11" id="KW-0597">Phosphoprotein</keyword>
<dbReference type="InterPro" id="IPR010808">
    <property type="entry name" value="CheA_P2-bd"/>
</dbReference>
<dbReference type="SUPFAM" id="SSF55874">
    <property type="entry name" value="ATPase domain of HSP90 chaperone/DNA topoisomerase II/histidine kinase"/>
    <property type="match status" value="1"/>
</dbReference>
<proteinExistence type="predicted"/>
<dbReference type="SUPFAM" id="SSF55052">
    <property type="entry name" value="CheY-binding domain of CheA"/>
    <property type="match status" value="1"/>
</dbReference>
<dbReference type="CDD" id="cd16916">
    <property type="entry name" value="HATPase_CheA-like"/>
    <property type="match status" value="1"/>
</dbReference>
<evidence type="ECO:0000256" key="12">
    <source>
        <dbReference type="SAM" id="MobiDB-lite"/>
    </source>
</evidence>
<evidence type="ECO:0000256" key="5">
    <source>
        <dbReference type="ARBA" id="ARBA00022553"/>
    </source>
</evidence>
<comment type="caution">
    <text evidence="16">The sequence shown here is derived from an EMBL/GenBank/DDBJ whole genome shotgun (WGS) entry which is preliminary data.</text>
</comment>
<evidence type="ECO:0000256" key="1">
    <source>
        <dbReference type="ARBA" id="ARBA00000085"/>
    </source>
</evidence>
<dbReference type="Pfam" id="PF02895">
    <property type="entry name" value="H-kinase_dim"/>
    <property type="match status" value="1"/>
</dbReference>
<evidence type="ECO:0000256" key="7">
    <source>
        <dbReference type="ARBA" id="ARBA00022741"/>
    </source>
</evidence>
<gene>
    <name evidence="16" type="ORF">LZ480_03550</name>
</gene>
<dbReference type="CDD" id="cd00088">
    <property type="entry name" value="HPT"/>
    <property type="match status" value="1"/>
</dbReference>
<dbReference type="Pfam" id="PF01584">
    <property type="entry name" value="CheW"/>
    <property type="match status" value="1"/>
</dbReference>
<keyword evidence="7" id="KW-0547">Nucleotide-binding</keyword>
<dbReference type="InterPro" id="IPR036097">
    <property type="entry name" value="HisK_dim/P_sf"/>
</dbReference>
<sequence length="693" mass="76610">MEVNQYLEMFIEESKEHLQACSEHLLELEKNPEDLAIVGEIFRSAHTLKGMSATMGFEDLADLTHKMENVLDAIRNEKIKVTPEILDVVFESVDHLEEMVYDIADGGNGKRNVQETVEKLKSIESGEPVAAAKAPTAPVADPRITSNANLKLKYDDFEKTVILQSSEQDFNAYEITITLREDCLLKAARVFMLFEILEKNGDVIKSLPTVDKLEEEQFDSEFHVAYISKEPAEDLQKMLMKVSEVDRVEVNEINQDVFKTSATSVTEEIAVAVQEVAATTEVAPIAPTTAPAEAKAATSTNGNKSSGGHTTSKTIRVNIERLDILMNLFEELAIDRGRLLSIATDVNHSELNETVERMSRTMGDLQNIVLTMRMVPVETVFNRFPKMVRQLSRDLNKKINLNIIGAETELDRTVIDEIGDPLVHLIRNSVDHGIESPEVRRAKGKPEEGTVELRAYHSGNYVFIEIEDDGAGINRDRVLQKAISKGVVTHEQSLSMTEKQINELILASGFSTADVISDVSGRGVGLDVVKTTIESLGGNISIDSTQDVGSVFSIQLPLTLSIISVMLVEIEREIYAIPLSSIIETSIIRNSDILNAHNQKVIDFRGKVVPLVFLEEIFEVPRQEPKDDGFHSVVIVRKGDKLAGLVVDSFIGQQEIVLKSLGNYLTNIFAISGATILGNGKVALIVDCNALMK</sequence>
<dbReference type="PRINTS" id="PR00344">
    <property type="entry name" value="BCTRLSENSOR"/>
</dbReference>
<evidence type="ECO:0000256" key="10">
    <source>
        <dbReference type="ARBA" id="ARBA00023012"/>
    </source>
</evidence>
<evidence type="ECO:0000256" key="9">
    <source>
        <dbReference type="ARBA" id="ARBA00022840"/>
    </source>
</evidence>
<feature type="modified residue" description="Phosphohistidine" evidence="11">
    <location>
        <position position="46"/>
    </location>
</feature>
<feature type="compositionally biased region" description="Low complexity" evidence="12">
    <location>
        <begin position="289"/>
        <end position="298"/>
    </location>
</feature>
<dbReference type="PROSITE" id="PS50851">
    <property type="entry name" value="CHEW"/>
    <property type="match status" value="1"/>
</dbReference>
<dbReference type="InterPro" id="IPR037006">
    <property type="entry name" value="CheA-like_homodim_sf"/>
</dbReference>